<gene>
    <name evidence="2" type="ORF">THAOC_30729</name>
</gene>
<evidence type="ECO:0000256" key="1">
    <source>
        <dbReference type="SAM" id="MobiDB-lite"/>
    </source>
</evidence>
<feature type="region of interest" description="Disordered" evidence="1">
    <location>
        <begin position="65"/>
        <end position="203"/>
    </location>
</feature>
<keyword evidence="3" id="KW-1185">Reference proteome</keyword>
<dbReference type="AlphaFoldDB" id="K0RAT0"/>
<evidence type="ECO:0000313" key="2">
    <source>
        <dbReference type="EMBL" id="EJK50320.1"/>
    </source>
</evidence>
<reference evidence="2 3" key="1">
    <citation type="journal article" date="2012" name="Genome Biol.">
        <title>Genome and low-iron response of an oceanic diatom adapted to chronic iron limitation.</title>
        <authorList>
            <person name="Lommer M."/>
            <person name="Specht M."/>
            <person name="Roy A.S."/>
            <person name="Kraemer L."/>
            <person name="Andreson R."/>
            <person name="Gutowska M.A."/>
            <person name="Wolf J."/>
            <person name="Bergner S.V."/>
            <person name="Schilhabel M.B."/>
            <person name="Klostermeier U.C."/>
            <person name="Beiko R.G."/>
            <person name="Rosenstiel P."/>
            <person name="Hippler M."/>
            <person name="Laroche J."/>
        </authorList>
    </citation>
    <scope>NUCLEOTIDE SEQUENCE [LARGE SCALE GENOMIC DNA]</scope>
    <source>
        <strain evidence="2 3">CCMP1005</strain>
    </source>
</reference>
<feature type="compositionally biased region" description="Basic residues" evidence="1">
    <location>
        <begin position="137"/>
        <end position="160"/>
    </location>
</feature>
<feature type="compositionally biased region" description="Basic and acidic residues" evidence="1">
    <location>
        <begin position="179"/>
        <end position="190"/>
    </location>
</feature>
<feature type="compositionally biased region" description="Basic and acidic residues" evidence="1">
    <location>
        <begin position="107"/>
        <end position="120"/>
    </location>
</feature>
<dbReference type="EMBL" id="AGNL01044004">
    <property type="protein sequence ID" value="EJK50320.1"/>
    <property type="molecule type" value="Genomic_DNA"/>
</dbReference>
<feature type="non-terminal residue" evidence="2">
    <location>
        <position position="292"/>
    </location>
</feature>
<evidence type="ECO:0000313" key="3">
    <source>
        <dbReference type="Proteomes" id="UP000266841"/>
    </source>
</evidence>
<name>K0RAT0_THAOC</name>
<protein>
    <submittedName>
        <fullName evidence="2">Uncharacterized protein</fullName>
    </submittedName>
</protein>
<feature type="region of interest" description="Disordered" evidence="1">
    <location>
        <begin position="225"/>
        <end position="292"/>
    </location>
</feature>
<organism evidence="2 3">
    <name type="scientific">Thalassiosira oceanica</name>
    <name type="common">Marine diatom</name>
    <dbReference type="NCBI Taxonomy" id="159749"/>
    <lineage>
        <taxon>Eukaryota</taxon>
        <taxon>Sar</taxon>
        <taxon>Stramenopiles</taxon>
        <taxon>Ochrophyta</taxon>
        <taxon>Bacillariophyta</taxon>
        <taxon>Coscinodiscophyceae</taxon>
        <taxon>Thalassiosirophycidae</taxon>
        <taxon>Thalassiosirales</taxon>
        <taxon>Thalassiosiraceae</taxon>
        <taxon>Thalassiosira</taxon>
    </lineage>
</organism>
<accession>K0RAT0</accession>
<sequence length="292" mass="31935">MIENLPECPSRALLLLSKQCPPRRPLTEVSLGEKLPRFVRKAASRDRLVELYKFLSIDERRADVLDRRQRSPRGRSAASSRPPQLPRGGGRGRKKDTRRRSAGVQRPTERRAGRSLERRPARLSPAVCGVHSERPAPRGKPKAARRGPPRRAPRERHRRLSTTASTTSRNSTGSHDKRRSTPSDRREDPRGGSAAEGSDRRRPVPLIAFASGGLRRSSFGLALPSRGPHLGGGEVRRPPDTYLPAGSPSGGRRRSPSGLALLSSSPSAGGIRRGGREGSDRPARRGKGTDDE</sequence>
<feature type="compositionally biased region" description="Basic residues" evidence="1">
    <location>
        <begin position="90"/>
        <end position="101"/>
    </location>
</feature>
<dbReference type="Proteomes" id="UP000266841">
    <property type="component" value="Unassembled WGS sequence"/>
</dbReference>
<comment type="caution">
    <text evidence="2">The sequence shown here is derived from an EMBL/GenBank/DDBJ whole genome shotgun (WGS) entry which is preliminary data.</text>
</comment>
<feature type="compositionally biased region" description="Basic and acidic residues" evidence="1">
    <location>
        <begin position="274"/>
        <end position="292"/>
    </location>
</feature>
<feature type="compositionally biased region" description="Low complexity" evidence="1">
    <location>
        <begin position="161"/>
        <end position="173"/>
    </location>
</feature>
<proteinExistence type="predicted"/>
<feature type="compositionally biased region" description="Low complexity" evidence="1">
    <location>
        <begin position="256"/>
        <end position="270"/>
    </location>
</feature>